<evidence type="ECO:0000256" key="1">
    <source>
        <dbReference type="SAM" id="SignalP"/>
    </source>
</evidence>
<feature type="chain" id="PRO_5002680280" description="Endonuclease/exonuclease/phosphatase domain-containing protein" evidence="1">
    <location>
        <begin position="18"/>
        <end position="461"/>
    </location>
</feature>
<dbReference type="eggNOG" id="KOG0620">
    <property type="taxonomic scope" value="Eukaryota"/>
</dbReference>
<evidence type="ECO:0000259" key="2">
    <source>
        <dbReference type="Pfam" id="PF03372"/>
    </source>
</evidence>
<dbReference type="Gene3D" id="3.60.10.10">
    <property type="entry name" value="Endonuclease/exonuclease/phosphatase"/>
    <property type="match status" value="1"/>
</dbReference>
<dbReference type="InterPro" id="IPR005135">
    <property type="entry name" value="Endo/exonuclease/phosphatase"/>
</dbReference>
<feature type="domain" description="Endonuclease/exonuclease/phosphatase" evidence="2">
    <location>
        <begin position="170"/>
        <end position="450"/>
    </location>
</feature>
<dbReference type="InterPro" id="IPR050410">
    <property type="entry name" value="CCR4/nocturin_mRNA_transcr"/>
</dbReference>
<dbReference type="InParanoid" id="A5DSP7"/>
<accession>A5DSP7</accession>
<keyword evidence="4" id="KW-1185">Reference proteome</keyword>
<gene>
    <name evidence="3" type="ORF">LELG_00383</name>
</gene>
<proteinExistence type="predicted"/>
<dbReference type="AlphaFoldDB" id="A5DSP7"/>
<dbReference type="GO" id="GO:0000175">
    <property type="term" value="F:3'-5'-RNA exonuclease activity"/>
    <property type="evidence" value="ECO:0007669"/>
    <property type="project" value="TreeGrafter"/>
</dbReference>
<dbReference type="KEGG" id="lel:PVL30_000375"/>
<dbReference type="GeneID" id="5235237"/>
<feature type="signal peptide" evidence="1">
    <location>
        <begin position="1"/>
        <end position="17"/>
    </location>
</feature>
<keyword evidence="1" id="KW-0732">Signal</keyword>
<dbReference type="OMA" id="QVYTYVP"/>
<dbReference type="PANTHER" id="PTHR12121">
    <property type="entry name" value="CARBON CATABOLITE REPRESSOR PROTEIN 4"/>
    <property type="match status" value="1"/>
</dbReference>
<dbReference type="InterPro" id="IPR036691">
    <property type="entry name" value="Endo/exonu/phosph_ase_sf"/>
</dbReference>
<dbReference type="SUPFAM" id="SSF56219">
    <property type="entry name" value="DNase I-like"/>
    <property type="match status" value="1"/>
</dbReference>
<dbReference type="VEuPathDB" id="FungiDB:LELG_00383"/>
<organism evidence="3 4">
    <name type="scientific">Lodderomyces elongisporus (strain ATCC 11503 / CBS 2605 / JCM 1781 / NBRC 1676 / NRRL YB-4239)</name>
    <name type="common">Yeast</name>
    <name type="synonym">Saccharomyces elongisporus</name>
    <dbReference type="NCBI Taxonomy" id="379508"/>
    <lineage>
        <taxon>Eukaryota</taxon>
        <taxon>Fungi</taxon>
        <taxon>Dikarya</taxon>
        <taxon>Ascomycota</taxon>
        <taxon>Saccharomycotina</taxon>
        <taxon>Pichiomycetes</taxon>
        <taxon>Debaryomycetaceae</taxon>
        <taxon>Candida/Lodderomyces clade</taxon>
        <taxon>Lodderomyces</taxon>
    </lineage>
</organism>
<dbReference type="Proteomes" id="UP000001996">
    <property type="component" value="Unassembled WGS sequence"/>
</dbReference>
<dbReference type="EMBL" id="CH981524">
    <property type="protein sequence ID" value="EDK42205.1"/>
    <property type="molecule type" value="Genomic_DNA"/>
</dbReference>
<reference evidence="3 4" key="1">
    <citation type="journal article" date="2009" name="Nature">
        <title>Evolution of pathogenicity and sexual reproduction in eight Candida genomes.</title>
        <authorList>
            <person name="Butler G."/>
            <person name="Rasmussen M.D."/>
            <person name="Lin M.F."/>
            <person name="Santos M.A."/>
            <person name="Sakthikumar S."/>
            <person name="Munro C.A."/>
            <person name="Rheinbay E."/>
            <person name="Grabherr M."/>
            <person name="Forche A."/>
            <person name="Reedy J.L."/>
            <person name="Agrafioti I."/>
            <person name="Arnaud M.B."/>
            <person name="Bates S."/>
            <person name="Brown A.J."/>
            <person name="Brunke S."/>
            <person name="Costanzo M.C."/>
            <person name="Fitzpatrick D.A."/>
            <person name="de Groot P.W."/>
            <person name="Harris D."/>
            <person name="Hoyer L.L."/>
            <person name="Hube B."/>
            <person name="Klis F.M."/>
            <person name="Kodira C."/>
            <person name="Lennard N."/>
            <person name="Logue M.E."/>
            <person name="Martin R."/>
            <person name="Neiman A.M."/>
            <person name="Nikolaou E."/>
            <person name="Quail M.A."/>
            <person name="Quinn J."/>
            <person name="Santos M.C."/>
            <person name="Schmitzberger F.F."/>
            <person name="Sherlock G."/>
            <person name="Shah P."/>
            <person name="Silverstein K.A."/>
            <person name="Skrzypek M.S."/>
            <person name="Soll D."/>
            <person name="Staggs R."/>
            <person name="Stansfield I."/>
            <person name="Stumpf M.P."/>
            <person name="Sudbery P.E."/>
            <person name="Srikantha T."/>
            <person name="Zeng Q."/>
            <person name="Berman J."/>
            <person name="Berriman M."/>
            <person name="Heitman J."/>
            <person name="Gow N.A."/>
            <person name="Lorenz M.C."/>
            <person name="Birren B.W."/>
            <person name="Kellis M."/>
            <person name="Cuomo C.A."/>
        </authorList>
    </citation>
    <scope>NUCLEOTIDE SEQUENCE [LARGE SCALE GENOMIC DNA]</scope>
    <source>
        <strain evidence="4">ATCC 11503 / BCRC 21390 / CBS 2605 / JCM 1781 / NBRC 1676 / NRRL YB-4239</strain>
    </source>
</reference>
<evidence type="ECO:0000313" key="3">
    <source>
        <dbReference type="EMBL" id="EDK42205.1"/>
    </source>
</evidence>
<dbReference type="PANTHER" id="PTHR12121:SF36">
    <property type="entry name" value="ENDONUCLEASE_EXONUCLEASE_PHOSPHATASE DOMAIN-CONTAINING PROTEIN"/>
    <property type="match status" value="1"/>
</dbReference>
<dbReference type="Pfam" id="PF03372">
    <property type="entry name" value="Exo_endo_phos"/>
    <property type="match status" value="1"/>
</dbReference>
<name>A5DSP7_LODEL</name>
<dbReference type="HOGENOM" id="CLU_016428_1_3_1"/>
<dbReference type="STRING" id="379508.A5DSP7"/>
<sequence>MILLILRLGGSIGFINSIGSSICNSFSCSSITTTTTTTTSTQFALNHQFRKFINTFAFKTVSGHSHHSGIIVDNTNTPMTFEDYDAMKYRRWINVDVEKQQNKDDSNIDINININVDTKNRHGDHDAHDEKLRFSVMSYNLLLRHYMWPHVYQSLPQEYLDWDSYRFPLINKTIKQMNCDIMCFQEMEYFLYKKFWSKLFPTSEYESFFIQKSSINQSRSSEKIDGVGIFINTKRFQVLDERKINFAKLVMKHQTKFQFTKDFVSRLLPRNTVALILKLHDKYTDKIVYVTNTHLYWSPQFNDVKVLQTKLLLAELKNYIKENYKDASVIFLGDLNSNFNSDVYRLLSEGLVDFTTAKSFSGKNYGLGNALIDHNGKIQSPFNLSSAYQTLKDTNMLNFTSFAPSFADVLDHIFVSENIHVHKVISGVDNDYCKNLPVRGFPNDQFPSDHIPIAAEVSYRY</sequence>
<dbReference type="OrthoDB" id="428734at2759"/>
<evidence type="ECO:0000313" key="4">
    <source>
        <dbReference type="Proteomes" id="UP000001996"/>
    </source>
</evidence>
<protein>
    <recommendedName>
        <fullName evidence="2">Endonuclease/exonuclease/phosphatase domain-containing protein</fullName>
    </recommendedName>
</protein>
<dbReference type="FunCoup" id="A5DSP7">
    <property type="interactions" value="67"/>
</dbReference>